<evidence type="ECO:0000256" key="1">
    <source>
        <dbReference type="ARBA" id="ARBA00009359"/>
    </source>
</evidence>
<keyword evidence="2" id="KW-0227">DNA damage</keyword>
<dbReference type="GO" id="GO:0006281">
    <property type="term" value="P:DNA repair"/>
    <property type="evidence" value="ECO:0007669"/>
    <property type="project" value="UniProtKB-KW"/>
</dbReference>
<dbReference type="Gene3D" id="6.10.130.30">
    <property type="match status" value="1"/>
</dbReference>
<dbReference type="GO" id="GO:0003677">
    <property type="term" value="F:DNA binding"/>
    <property type="evidence" value="ECO:0007669"/>
    <property type="project" value="UniProtKB-KW"/>
</dbReference>
<reference evidence="5" key="1">
    <citation type="submission" date="2021-06" db="EMBL/GenBank/DDBJ databases">
        <title>Parelaphostrongylus tenuis whole genome reference sequence.</title>
        <authorList>
            <person name="Garwood T.J."/>
            <person name="Larsen P.A."/>
            <person name="Fountain-Jones N.M."/>
            <person name="Garbe J.R."/>
            <person name="Macchietto M.G."/>
            <person name="Kania S.A."/>
            <person name="Gerhold R.W."/>
            <person name="Richards J.E."/>
            <person name="Wolf T.M."/>
        </authorList>
    </citation>
    <scope>NUCLEOTIDE SEQUENCE</scope>
    <source>
        <strain evidence="5">MNPRO001-30</strain>
        <tissue evidence="5">Meninges</tissue>
    </source>
</reference>
<name>A0AAD5MRN4_PARTN</name>
<accession>A0AAD5MRN4</accession>
<protein>
    <recommendedName>
        <fullName evidence="7">Centromere protein X</fullName>
    </recommendedName>
</protein>
<dbReference type="SUPFAM" id="SSF47113">
    <property type="entry name" value="Histone-fold"/>
    <property type="match status" value="1"/>
</dbReference>
<keyword evidence="6" id="KW-1185">Reference proteome</keyword>
<evidence type="ECO:0008006" key="7">
    <source>
        <dbReference type="Google" id="ProtNLM"/>
    </source>
</evidence>
<dbReference type="Pfam" id="PF09415">
    <property type="entry name" value="CENP-X"/>
    <property type="match status" value="1"/>
</dbReference>
<sequence length="82" mass="8804">MVAANHIKESAVRSLITIGCRGKTKPKSVDPNALRLLTTLTNVLTSEILLRAANSAKASGRSTVTLDDFRRVLPGVLLDFSI</sequence>
<evidence type="ECO:0000256" key="4">
    <source>
        <dbReference type="ARBA" id="ARBA00023204"/>
    </source>
</evidence>
<evidence type="ECO:0000256" key="2">
    <source>
        <dbReference type="ARBA" id="ARBA00022763"/>
    </source>
</evidence>
<dbReference type="Proteomes" id="UP001196413">
    <property type="component" value="Unassembled WGS sequence"/>
</dbReference>
<proteinExistence type="inferred from homology"/>
<gene>
    <name evidence="5" type="ORF">KIN20_009345</name>
</gene>
<dbReference type="InterPro" id="IPR018552">
    <property type="entry name" value="CENP-X"/>
</dbReference>
<evidence type="ECO:0000313" key="6">
    <source>
        <dbReference type="Proteomes" id="UP001196413"/>
    </source>
</evidence>
<keyword evidence="4" id="KW-0234">DNA repair</keyword>
<dbReference type="AlphaFoldDB" id="A0AAD5MRN4"/>
<dbReference type="EMBL" id="JAHQIW010001551">
    <property type="protein sequence ID" value="KAJ1352861.1"/>
    <property type="molecule type" value="Genomic_DNA"/>
</dbReference>
<comment type="similarity">
    <text evidence="1">Belongs to the CENP-X/MHF2 family.</text>
</comment>
<dbReference type="InterPro" id="IPR009072">
    <property type="entry name" value="Histone-fold"/>
</dbReference>
<dbReference type="GO" id="GO:0046982">
    <property type="term" value="F:protein heterodimerization activity"/>
    <property type="evidence" value="ECO:0007669"/>
    <property type="project" value="InterPro"/>
</dbReference>
<evidence type="ECO:0000313" key="5">
    <source>
        <dbReference type="EMBL" id="KAJ1352861.1"/>
    </source>
</evidence>
<evidence type="ECO:0000256" key="3">
    <source>
        <dbReference type="ARBA" id="ARBA00023125"/>
    </source>
</evidence>
<comment type="caution">
    <text evidence="5">The sequence shown here is derived from an EMBL/GenBank/DDBJ whole genome shotgun (WGS) entry which is preliminary data.</text>
</comment>
<dbReference type="GO" id="GO:0051382">
    <property type="term" value="P:kinetochore assembly"/>
    <property type="evidence" value="ECO:0007669"/>
    <property type="project" value="InterPro"/>
</dbReference>
<organism evidence="5 6">
    <name type="scientific">Parelaphostrongylus tenuis</name>
    <name type="common">Meningeal worm</name>
    <dbReference type="NCBI Taxonomy" id="148309"/>
    <lineage>
        <taxon>Eukaryota</taxon>
        <taxon>Metazoa</taxon>
        <taxon>Ecdysozoa</taxon>
        <taxon>Nematoda</taxon>
        <taxon>Chromadorea</taxon>
        <taxon>Rhabditida</taxon>
        <taxon>Rhabditina</taxon>
        <taxon>Rhabditomorpha</taxon>
        <taxon>Strongyloidea</taxon>
        <taxon>Metastrongylidae</taxon>
        <taxon>Parelaphostrongylus</taxon>
    </lineage>
</organism>
<keyword evidence="3" id="KW-0238">DNA-binding</keyword>